<feature type="domain" description="Capsule biosynthesis GfcC-like N-terminal" evidence="2">
    <location>
        <begin position="90"/>
        <end position="179"/>
    </location>
</feature>
<dbReference type="Gene3D" id="3.10.560.10">
    <property type="entry name" value="Outer membrane lipoprotein wza domain like"/>
    <property type="match status" value="1"/>
</dbReference>
<dbReference type="Pfam" id="PF06251">
    <property type="entry name" value="Caps_syn_GfcC_C"/>
    <property type="match status" value="1"/>
</dbReference>
<dbReference type="InterPro" id="IPR046459">
    <property type="entry name" value="Caps_syn_GfcC_N"/>
</dbReference>
<reference evidence="3" key="1">
    <citation type="submission" date="2021-12" db="EMBL/GenBank/DDBJ databases">
        <title>Enterovibrio ZSDZ35 sp. nov. and Enterovibrio ZSDZ42 sp. nov., isolated from coastal seawater in Qingdao.</title>
        <authorList>
            <person name="Zhang P."/>
        </authorList>
    </citation>
    <scope>NUCLEOTIDE SEQUENCE</scope>
    <source>
        <strain evidence="3">ZSDZ35</strain>
    </source>
</reference>
<feature type="domain" description="Capsule biosynthesis GfcC-like C-terminal" evidence="1">
    <location>
        <begin position="196"/>
        <end position="280"/>
    </location>
</feature>
<evidence type="ECO:0000313" key="3">
    <source>
        <dbReference type="EMBL" id="MDD1782464.1"/>
    </source>
</evidence>
<dbReference type="RefSeq" id="WP_274143100.1">
    <property type="nucleotide sequence ID" value="NZ_JAJUBB010000010.1"/>
</dbReference>
<dbReference type="InterPro" id="IPR010425">
    <property type="entry name" value="Caps_synth_GfcC-like_C"/>
</dbReference>
<comment type="caution">
    <text evidence="3">The sequence shown here is derived from an EMBL/GenBank/DDBJ whole genome shotgun (WGS) entry which is preliminary data.</text>
</comment>
<sequence>MTAHYSFTQQIKSFCPSMPFSYLTRIVTFLFISVVTSAHAENNNLTVITAIDSPSEFKIRFDGVPRASQIASQGTQLVRSQTDNTLAHGTDAIYWLGAGLFDNDTGNAEQLLSSVNKMLSHVTQIWQNDDEKLEAVKQLQDFIHASLFKTRIPVTLDEDFYLAGSRINPLVDGNLTLLLPKRSDSVQVIGAVLHPQTVPFSVTHSADDYLSVATPLHSFGNSTAFVVQPNGEIEEHPIAYWNAQPKNIAPGAIVYMPFQRLPSALSSLNTDIVQLLQHRVM</sequence>
<proteinExistence type="predicted"/>
<gene>
    <name evidence="3" type="ORF">LRP49_14930</name>
</gene>
<dbReference type="Pfam" id="PF20616">
    <property type="entry name" value="Caps_syn_GfcC_N"/>
    <property type="match status" value="1"/>
</dbReference>
<evidence type="ECO:0000313" key="4">
    <source>
        <dbReference type="Proteomes" id="UP001149821"/>
    </source>
</evidence>
<keyword evidence="4" id="KW-1185">Reference proteome</keyword>
<name>A0ABT5QNL8_9GAMM</name>
<evidence type="ECO:0000259" key="1">
    <source>
        <dbReference type="Pfam" id="PF06251"/>
    </source>
</evidence>
<dbReference type="Proteomes" id="UP001149821">
    <property type="component" value="Unassembled WGS sequence"/>
</dbReference>
<evidence type="ECO:0000259" key="2">
    <source>
        <dbReference type="Pfam" id="PF20616"/>
    </source>
</evidence>
<organism evidence="3 4">
    <name type="scientific">Enterovibrio qingdaonensis</name>
    <dbReference type="NCBI Taxonomy" id="2899818"/>
    <lineage>
        <taxon>Bacteria</taxon>
        <taxon>Pseudomonadati</taxon>
        <taxon>Pseudomonadota</taxon>
        <taxon>Gammaproteobacteria</taxon>
        <taxon>Vibrionales</taxon>
        <taxon>Vibrionaceae</taxon>
        <taxon>Enterovibrio</taxon>
    </lineage>
</organism>
<dbReference type="EMBL" id="JAJUBB010000010">
    <property type="protein sequence ID" value="MDD1782464.1"/>
    <property type="molecule type" value="Genomic_DNA"/>
</dbReference>
<accession>A0ABT5QNL8</accession>
<protein>
    <submittedName>
        <fullName evidence="3">Capsule biosynthesis GfcC family protein</fullName>
    </submittedName>
</protein>